<comment type="subcellular location">
    <subcellularLocation>
        <location evidence="2">Mitochondrion</location>
    </subcellularLocation>
</comment>
<evidence type="ECO:0000256" key="3">
    <source>
        <dbReference type="ARBA" id="ARBA00022670"/>
    </source>
</evidence>
<gene>
    <name evidence="12" type="ORF">PENTCL1PPCAC_18314</name>
</gene>
<keyword evidence="13" id="KW-1185">Reference proteome</keyword>
<evidence type="ECO:0000256" key="4">
    <source>
        <dbReference type="ARBA" id="ARBA00022723"/>
    </source>
</evidence>
<keyword evidence="3" id="KW-0645">Protease</keyword>
<proteinExistence type="inferred from homology"/>
<dbReference type="GO" id="GO:0005739">
    <property type="term" value="C:mitochondrion"/>
    <property type="evidence" value="ECO:0007669"/>
    <property type="project" value="UniProtKB-SubCell"/>
</dbReference>
<protein>
    <recommendedName>
        <fullName evidence="14">Mitochondrial-processing peptidase subunit beta</fullName>
    </recommendedName>
</protein>
<evidence type="ECO:0000256" key="2">
    <source>
        <dbReference type="ARBA" id="ARBA00004173"/>
    </source>
</evidence>
<dbReference type="PANTHER" id="PTHR11851">
    <property type="entry name" value="METALLOPROTEASE"/>
    <property type="match status" value="1"/>
</dbReference>
<dbReference type="FunFam" id="3.30.830.10:FF:000002">
    <property type="entry name" value="Mitochondrial-processing peptidase subunit beta"/>
    <property type="match status" value="1"/>
</dbReference>
<dbReference type="InterPro" id="IPR050361">
    <property type="entry name" value="MPP/UQCRC_Complex"/>
</dbReference>
<comment type="cofactor">
    <cofactor evidence="1">
        <name>Zn(2+)</name>
        <dbReference type="ChEBI" id="CHEBI:29105"/>
    </cofactor>
</comment>
<keyword evidence="7" id="KW-0482">Metalloprotease</keyword>
<dbReference type="PANTHER" id="PTHR11851:SF149">
    <property type="entry name" value="GH01077P"/>
    <property type="match status" value="1"/>
</dbReference>
<dbReference type="SUPFAM" id="SSF63411">
    <property type="entry name" value="LuxS/MPP-like metallohydrolase"/>
    <property type="match status" value="2"/>
</dbReference>
<dbReference type="GO" id="GO:0006627">
    <property type="term" value="P:protein processing involved in protein targeting to mitochondrion"/>
    <property type="evidence" value="ECO:0007669"/>
    <property type="project" value="TreeGrafter"/>
</dbReference>
<dbReference type="Proteomes" id="UP001432027">
    <property type="component" value="Unassembled WGS sequence"/>
</dbReference>
<dbReference type="InterPro" id="IPR011249">
    <property type="entry name" value="Metalloenz_LuxS/M16"/>
</dbReference>
<evidence type="ECO:0000259" key="11">
    <source>
        <dbReference type="Pfam" id="PF05193"/>
    </source>
</evidence>
<feature type="domain" description="Peptidase M16 C-terminal" evidence="11">
    <location>
        <begin position="202"/>
        <end position="384"/>
    </location>
</feature>
<dbReference type="Pfam" id="PF00675">
    <property type="entry name" value="Peptidase_M16"/>
    <property type="match status" value="1"/>
</dbReference>
<keyword evidence="6" id="KW-0862">Zinc</keyword>
<evidence type="ECO:0000256" key="8">
    <source>
        <dbReference type="ARBA" id="ARBA00023128"/>
    </source>
</evidence>
<dbReference type="PROSITE" id="PS00143">
    <property type="entry name" value="INSULINASE"/>
    <property type="match status" value="1"/>
</dbReference>
<dbReference type="InterPro" id="IPR001431">
    <property type="entry name" value="Pept_M16_Zn_BS"/>
</dbReference>
<evidence type="ECO:0000256" key="7">
    <source>
        <dbReference type="ARBA" id="ARBA00023049"/>
    </source>
</evidence>
<dbReference type="GO" id="GO:0004222">
    <property type="term" value="F:metalloendopeptidase activity"/>
    <property type="evidence" value="ECO:0007669"/>
    <property type="project" value="InterPro"/>
</dbReference>
<evidence type="ECO:0000259" key="10">
    <source>
        <dbReference type="Pfam" id="PF00675"/>
    </source>
</evidence>
<evidence type="ECO:0000256" key="9">
    <source>
        <dbReference type="RuleBase" id="RU004447"/>
    </source>
</evidence>
<dbReference type="Pfam" id="PF05193">
    <property type="entry name" value="Peptidase_M16_C"/>
    <property type="match status" value="1"/>
</dbReference>
<feature type="non-terminal residue" evidence="12">
    <location>
        <position position="1"/>
    </location>
</feature>
<name>A0AAV5TPB2_9BILA</name>
<evidence type="ECO:0008006" key="14">
    <source>
        <dbReference type="Google" id="ProtNLM"/>
    </source>
</evidence>
<accession>A0AAV5TPB2</accession>
<dbReference type="AlphaFoldDB" id="A0AAV5TPB2"/>
<comment type="caution">
    <text evidence="12">The sequence shown here is derived from an EMBL/GenBank/DDBJ whole genome shotgun (WGS) entry which is preliminary data.</text>
</comment>
<evidence type="ECO:0000256" key="6">
    <source>
        <dbReference type="ARBA" id="ARBA00022833"/>
    </source>
</evidence>
<dbReference type="EMBL" id="BTSX01000004">
    <property type="protein sequence ID" value="GMS96139.1"/>
    <property type="molecule type" value="Genomic_DNA"/>
</dbReference>
<feature type="domain" description="Peptidase M16 N-terminal" evidence="10">
    <location>
        <begin position="50"/>
        <end position="197"/>
    </location>
</feature>
<dbReference type="InterPro" id="IPR011765">
    <property type="entry name" value="Pept_M16_N"/>
</dbReference>
<organism evidence="12 13">
    <name type="scientific">Pristionchus entomophagus</name>
    <dbReference type="NCBI Taxonomy" id="358040"/>
    <lineage>
        <taxon>Eukaryota</taxon>
        <taxon>Metazoa</taxon>
        <taxon>Ecdysozoa</taxon>
        <taxon>Nematoda</taxon>
        <taxon>Chromadorea</taxon>
        <taxon>Rhabditida</taxon>
        <taxon>Rhabditina</taxon>
        <taxon>Diplogasteromorpha</taxon>
        <taxon>Diplogasteroidea</taxon>
        <taxon>Neodiplogasteridae</taxon>
        <taxon>Pristionchus</taxon>
    </lineage>
</organism>
<reference evidence="12" key="1">
    <citation type="submission" date="2023-10" db="EMBL/GenBank/DDBJ databases">
        <title>Genome assembly of Pristionchus species.</title>
        <authorList>
            <person name="Yoshida K."/>
            <person name="Sommer R.J."/>
        </authorList>
    </citation>
    <scope>NUCLEOTIDE SEQUENCE</scope>
    <source>
        <strain evidence="12">RS0144</strain>
    </source>
</reference>
<keyword evidence="8" id="KW-0496">Mitochondrion</keyword>
<evidence type="ECO:0000313" key="13">
    <source>
        <dbReference type="Proteomes" id="UP001432027"/>
    </source>
</evidence>
<comment type="similarity">
    <text evidence="9">Belongs to the peptidase M16 family.</text>
</comment>
<evidence type="ECO:0000313" key="12">
    <source>
        <dbReference type="EMBL" id="GMS96139.1"/>
    </source>
</evidence>
<dbReference type="InterPro" id="IPR007863">
    <property type="entry name" value="Peptidase_M16_C"/>
</dbReference>
<keyword evidence="5" id="KW-0378">Hydrolase</keyword>
<dbReference type="Gene3D" id="3.30.830.10">
    <property type="entry name" value="Metalloenzyme, LuxS/M16 peptidase-like"/>
    <property type="match status" value="2"/>
</dbReference>
<evidence type="ECO:0000256" key="1">
    <source>
        <dbReference type="ARBA" id="ARBA00001947"/>
    </source>
</evidence>
<keyword evidence="4" id="KW-0479">Metal-binding</keyword>
<sequence length="467" mass="52295">RMSSRWYPGKKIITNVGREVLRGSRLLSASAVPSFSSPKTTVTTLPGGMRVATENTNMPTATIGVFIDAGSRYEHEINNGTAHFLEHMAFKGTARRTRYDLELEVENMGAHLNAYTSREQTVYYAKCFAHDIERSTDILSDILLHSRLNKSDVEAERSVILREAEEVAQNLQEVVFDELHLAAFAGNPLSYTILGPDKNIKSITRNDLADYIKAHYRCNRMVIAASGGVDHSQVVELAWKYFGQLPSSSGEEYLMKGQYIPCEKKLVNEKMERVSGAICVEGVSWTHEDNLAMMVANTILGEFDRSRGLGFNSPSLMQLSVADIEGVLSFQAFNTCYKDTGLMGIYYHTHPKALPSLMNAVVEGWRWMAYEVDEQTVEKGKRSLLTNLSLMLDGSTPVTEDIGRQLMFYGRRIPIEELKARVEAITVDSLREVCQKRLLNCRLATMIVGPSLKDIPSNEEIETALSR</sequence>
<dbReference type="GO" id="GO:0046872">
    <property type="term" value="F:metal ion binding"/>
    <property type="evidence" value="ECO:0007669"/>
    <property type="project" value="UniProtKB-KW"/>
</dbReference>
<evidence type="ECO:0000256" key="5">
    <source>
        <dbReference type="ARBA" id="ARBA00022801"/>
    </source>
</evidence>